<name>A0A1J4VEA7_9BACT</name>
<dbReference type="GO" id="GO:0016757">
    <property type="term" value="F:glycosyltransferase activity"/>
    <property type="evidence" value="ECO:0007669"/>
    <property type="project" value="InterPro"/>
</dbReference>
<evidence type="ECO:0000259" key="1">
    <source>
        <dbReference type="Pfam" id="PF00534"/>
    </source>
</evidence>
<dbReference type="AlphaFoldDB" id="A0A1J4VEA7"/>
<protein>
    <recommendedName>
        <fullName evidence="1">Glycosyl transferase family 1 domain-containing protein</fullName>
    </recommendedName>
</protein>
<dbReference type="InterPro" id="IPR001296">
    <property type="entry name" value="Glyco_trans_1"/>
</dbReference>
<dbReference type="Pfam" id="PF00534">
    <property type="entry name" value="Glycos_transf_1"/>
    <property type="match status" value="1"/>
</dbReference>
<dbReference type="SUPFAM" id="SSF53756">
    <property type="entry name" value="UDP-Glycosyltransferase/glycogen phosphorylase"/>
    <property type="match status" value="1"/>
</dbReference>
<feature type="domain" description="Glycosyl transferase family 1" evidence="1">
    <location>
        <begin position="237"/>
        <end position="393"/>
    </location>
</feature>
<evidence type="ECO:0000313" key="3">
    <source>
        <dbReference type="Proteomes" id="UP000183206"/>
    </source>
</evidence>
<dbReference type="Gene3D" id="3.40.50.2000">
    <property type="entry name" value="Glycogen Phosphorylase B"/>
    <property type="match status" value="1"/>
</dbReference>
<proteinExistence type="predicted"/>
<dbReference type="STRING" id="1805282.AUJ44_02140"/>
<organism evidence="2 3">
    <name type="scientific">Candidatus Nomurabacteria bacterium CG1_02_47_685</name>
    <dbReference type="NCBI Taxonomy" id="1805282"/>
    <lineage>
        <taxon>Bacteria</taxon>
        <taxon>Candidatus Nomuraibacteriota</taxon>
    </lineage>
</organism>
<reference evidence="2 3" key="1">
    <citation type="journal article" date="2016" name="Environ. Microbiol.">
        <title>Genomic resolution of a cold subsurface aquifer community provides metabolic insights for novel microbes adapted to high CO concentrations.</title>
        <authorList>
            <person name="Probst A.J."/>
            <person name="Castelle C.J."/>
            <person name="Singh A."/>
            <person name="Brown C.T."/>
            <person name="Anantharaman K."/>
            <person name="Sharon I."/>
            <person name="Hug L.A."/>
            <person name="Burstein D."/>
            <person name="Emerson J.B."/>
            <person name="Thomas B.C."/>
            <person name="Banfield J.F."/>
        </authorList>
    </citation>
    <scope>NUCLEOTIDE SEQUENCE [LARGE SCALE GENOMIC DNA]</scope>
    <source>
        <strain evidence="2">CG1_02_47_685</strain>
    </source>
</reference>
<sequence>MKKHLIIATYDGINTHYSGVGTIAKNIVNALGDLTADTDLRVSIAYIEADKNSKVFNKECFEASSNLVKRTGGIMMPLCNSTKGQNEWDMWRSFKEWNYACVSLVTALNLSLNPDEENYIILNDTPFLFFSKYKELVNDKKLKCFYFPLSTGKNHAFGDADWRNNRIRVEQECFDIIAGDKNSKVVALGKKFAERMSEDYGLSFSENDFLQNGLCFEKYEEFLNKKFGNQDLKKYGIEIEDDKRIVFAWGRCSVAKGFKELALAWSVAHKDLPNHYLILQIPNNSGEASYFEEVKDILSNTSRHIVIDDFNPEIWKTVLRTENIDVVCIPSLMDPFPHTSIEAKLFSKDMNYITIISDVDGAVDAFAKDEAIYVDPRNINSFVSELIRATNLSQQEKIKIIDRSKSSINKFDFPSIFIDFISKNMSA</sequence>
<evidence type="ECO:0000313" key="2">
    <source>
        <dbReference type="EMBL" id="OIO32535.1"/>
    </source>
</evidence>
<accession>A0A1J4VEA7</accession>
<comment type="caution">
    <text evidence="2">The sequence shown here is derived from an EMBL/GenBank/DDBJ whole genome shotgun (WGS) entry which is preliminary data.</text>
</comment>
<dbReference type="EMBL" id="MNVO01000033">
    <property type="protein sequence ID" value="OIO32535.1"/>
    <property type="molecule type" value="Genomic_DNA"/>
</dbReference>
<gene>
    <name evidence="2" type="ORF">AUJ44_02140</name>
</gene>
<dbReference type="Proteomes" id="UP000183206">
    <property type="component" value="Unassembled WGS sequence"/>
</dbReference>